<feature type="domain" description="CRISPR type III-associated protein" evidence="2">
    <location>
        <begin position="9"/>
        <end position="293"/>
    </location>
</feature>
<dbReference type="RefSeq" id="WP_127083143.1">
    <property type="nucleotide sequence ID" value="NZ_RSCL01000012.1"/>
</dbReference>
<dbReference type="Proteomes" id="UP000271624">
    <property type="component" value="Unassembled WGS sequence"/>
</dbReference>
<name>A0A433VCN0_9CYAN</name>
<dbReference type="InterPro" id="IPR013410">
    <property type="entry name" value="CRISPR-assoc_RAMP_Cmr4"/>
</dbReference>
<reference evidence="3" key="1">
    <citation type="submission" date="2018-12" db="EMBL/GenBank/DDBJ databases">
        <authorList>
            <person name="Will S."/>
            <person name="Neumann-Schaal M."/>
            <person name="Henke P."/>
        </authorList>
    </citation>
    <scope>NUCLEOTIDE SEQUENCE</scope>
    <source>
        <strain evidence="3">PCC 7102</strain>
    </source>
</reference>
<proteinExistence type="predicted"/>
<accession>A0A433VCN0</accession>
<dbReference type="EMBL" id="RSCL01000012">
    <property type="protein sequence ID" value="RUT03866.1"/>
    <property type="molecule type" value="Genomic_DNA"/>
</dbReference>
<sequence length="300" mass="33905">MYKQVYGIIETLAPVHIGATAGEENGNLNLIFRDQFTQTGIINGSSIRGRLRADMRQYRQLLEVQKSKDDKIEIPPDLDENIWYGKKAVQGVPDGTSEALIKLEHASIVWLPVFCPGQPIVWVSCPSLLERYQRIAKISVEPPQEYRSSKYLLNALKSQSNTKDLANKQILFFNLGFITIDPPQNEEEQEKQQEQFEAYLPTRKNLPAIIVNDNDMAVIHDMALYRQSRVALEEDMKKAKRGAFFNVEALPEKTILVFPIAIKPTDKQWKPIDGTTEGDIYLGGLESIGFGHCSLTIKGL</sequence>
<dbReference type="GO" id="GO:0051607">
    <property type="term" value="P:defense response to virus"/>
    <property type="evidence" value="ECO:0007669"/>
    <property type="project" value="UniProtKB-KW"/>
</dbReference>
<evidence type="ECO:0000313" key="3">
    <source>
        <dbReference type="EMBL" id="RUT03866.1"/>
    </source>
</evidence>
<evidence type="ECO:0000256" key="1">
    <source>
        <dbReference type="ARBA" id="ARBA00023118"/>
    </source>
</evidence>
<keyword evidence="4" id="KW-1185">Reference proteome</keyword>
<evidence type="ECO:0000313" key="4">
    <source>
        <dbReference type="Proteomes" id="UP000271624"/>
    </source>
</evidence>
<evidence type="ECO:0000259" key="2">
    <source>
        <dbReference type="Pfam" id="PF03787"/>
    </source>
</evidence>
<dbReference type="PANTHER" id="PTHR36700:SF1">
    <property type="entry name" value="CRISPR SYSTEM CMR SUBUNIT CMR4"/>
    <property type="match status" value="1"/>
</dbReference>
<comment type="caution">
    <text evidence="3">The sequence shown here is derived from an EMBL/GenBank/DDBJ whole genome shotgun (WGS) entry which is preliminary data.</text>
</comment>
<organism evidence="3 4">
    <name type="scientific">Dulcicalothrix desertica PCC 7102</name>
    <dbReference type="NCBI Taxonomy" id="232991"/>
    <lineage>
        <taxon>Bacteria</taxon>
        <taxon>Bacillati</taxon>
        <taxon>Cyanobacteriota</taxon>
        <taxon>Cyanophyceae</taxon>
        <taxon>Nostocales</taxon>
        <taxon>Calotrichaceae</taxon>
        <taxon>Dulcicalothrix</taxon>
    </lineage>
</organism>
<dbReference type="InterPro" id="IPR005537">
    <property type="entry name" value="RAMP_III_fam"/>
</dbReference>
<reference evidence="3" key="2">
    <citation type="journal article" date="2019" name="Genome Biol. Evol.">
        <title>Day and night: Metabolic profiles and evolutionary relationships of six axenic non-marine cyanobacteria.</title>
        <authorList>
            <person name="Will S.E."/>
            <person name="Henke P."/>
            <person name="Boedeker C."/>
            <person name="Huang S."/>
            <person name="Brinkmann H."/>
            <person name="Rohde M."/>
            <person name="Jarek M."/>
            <person name="Friedl T."/>
            <person name="Seufert S."/>
            <person name="Schumacher M."/>
            <person name="Overmann J."/>
            <person name="Neumann-Schaal M."/>
            <person name="Petersen J."/>
        </authorList>
    </citation>
    <scope>NUCLEOTIDE SEQUENCE [LARGE SCALE GENOMIC DNA]</scope>
    <source>
        <strain evidence="3">PCC 7102</strain>
    </source>
</reference>
<dbReference type="OrthoDB" id="507666at2"/>
<protein>
    <recommendedName>
        <fullName evidence="2">CRISPR type III-associated protein domain-containing protein</fullName>
    </recommendedName>
</protein>
<keyword evidence="1" id="KW-0051">Antiviral defense</keyword>
<gene>
    <name evidence="3" type="ORF">DSM106972_047800</name>
</gene>
<dbReference type="PANTHER" id="PTHR36700">
    <property type="entry name" value="CRISPR SYSTEM CMR SUBUNIT CMR4"/>
    <property type="match status" value="1"/>
</dbReference>
<dbReference type="Pfam" id="PF03787">
    <property type="entry name" value="RAMPs"/>
    <property type="match status" value="1"/>
</dbReference>
<dbReference type="AlphaFoldDB" id="A0A433VCN0"/>